<dbReference type="InterPro" id="IPR050549">
    <property type="entry name" value="MFS_Trehalose_Transporter"/>
</dbReference>
<feature type="transmembrane region" description="Helical" evidence="7">
    <location>
        <begin position="69"/>
        <end position="93"/>
    </location>
</feature>
<keyword evidence="5 7" id="KW-1133">Transmembrane helix</keyword>
<keyword evidence="3" id="KW-0813">Transport</keyword>
<dbReference type="AlphaFoldDB" id="A0AAW0JUL8"/>
<sequence>MTGFSGSTGTIAMVIVQIPMMALGVILIDKSGRQPLLLVFAVGTCLGCLLVGLSFFLQDLQTWTKTTPILALVGVLIFLVILEIPSFIIKIIAMKAYGWLK</sequence>
<dbReference type="PANTHER" id="PTHR48021">
    <property type="match status" value="1"/>
</dbReference>
<evidence type="ECO:0000256" key="3">
    <source>
        <dbReference type="ARBA" id="ARBA00022597"/>
    </source>
</evidence>
<dbReference type="PANTHER" id="PTHR48021:SF25">
    <property type="entry name" value="SUGAR TRANSPORTER ERD6-LIKE 5"/>
    <property type="match status" value="1"/>
</dbReference>
<protein>
    <submittedName>
        <fullName evidence="8">Sugar transporter erd6-like 5</fullName>
    </submittedName>
</protein>
<comment type="caution">
    <text evidence="8">The sequence shown here is derived from an EMBL/GenBank/DDBJ whole genome shotgun (WGS) entry which is preliminary data.</text>
</comment>
<evidence type="ECO:0000256" key="1">
    <source>
        <dbReference type="ARBA" id="ARBA00004370"/>
    </source>
</evidence>
<evidence type="ECO:0000256" key="4">
    <source>
        <dbReference type="ARBA" id="ARBA00022692"/>
    </source>
</evidence>
<evidence type="ECO:0000256" key="2">
    <source>
        <dbReference type="ARBA" id="ARBA00010992"/>
    </source>
</evidence>
<keyword evidence="4 7" id="KW-0812">Transmembrane</keyword>
<comment type="similarity">
    <text evidence="2">Belongs to the major facilitator superfamily. Sugar transporter (TC 2.A.1.1) family.</text>
</comment>
<evidence type="ECO:0000256" key="5">
    <source>
        <dbReference type="ARBA" id="ARBA00022989"/>
    </source>
</evidence>
<keyword evidence="3" id="KW-0762">Sugar transport</keyword>
<name>A0AAW0JUL8_QUESU</name>
<evidence type="ECO:0000313" key="8">
    <source>
        <dbReference type="EMBL" id="KAK7830732.1"/>
    </source>
</evidence>
<dbReference type="Gene3D" id="1.20.1250.20">
    <property type="entry name" value="MFS general substrate transporter like domains"/>
    <property type="match status" value="1"/>
</dbReference>
<dbReference type="SUPFAM" id="SSF103473">
    <property type="entry name" value="MFS general substrate transporter"/>
    <property type="match status" value="1"/>
</dbReference>
<comment type="subcellular location">
    <subcellularLocation>
        <location evidence="1">Membrane</location>
    </subcellularLocation>
</comment>
<keyword evidence="6 7" id="KW-0472">Membrane</keyword>
<evidence type="ECO:0000256" key="7">
    <source>
        <dbReference type="SAM" id="Phobius"/>
    </source>
</evidence>
<organism evidence="8 9">
    <name type="scientific">Quercus suber</name>
    <name type="common">Cork oak</name>
    <dbReference type="NCBI Taxonomy" id="58331"/>
    <lineage>
        <taxon>Eukaryota</taxon>
        <taxon>Viridiplantae</taxon>
        <taxon>Streptophyta</taxon>
        <taxon>Embryophyta</taxon>
        <taxon>Tracheophyta</taxon>
        <taxon>Spermatophyta</taxon>
        <taxon>Magnoliopsida</taxon>
        <taxon>eudicotyledons</taxon>
        <taxon>Gunneridae</taxon>
        <taxon>Pentapetalae</taxon>
        <taxon>rosids</taxon>
        <taxon>fabids</taxon>
        <taxon>Fagales</taxon>
        <taxon>Fagaceae</taxon>
        <taxon>Quercus</taxon>
    </lineage>
</organism>
<evidence type="ECO:0000313" key="9">
    <source>
        <dbReference type="Proteomes" id="UP000237347"/>
    </source>
</evidence>
<proteinExistence type="inferred from homology"/>
<dbReference type="InterPro" id="IPR005828">
    <property type="entry name" value="MFS_sugar_transport-like"/>
</dbReference>
<dbReference type="InterPro" id="IPR036259">
    <property type="entry name" value="MFS_trans_sf"/>
</dbReference>
<reference evidence="8 9" key="1">
    <citation type="journal article" date="2018" name="Sci. Data">
        <title>The draft genome sequence of cork oak.</title>
        <authorList>
            <person name="Ramos A.M."/>
            <person name="Usie A."/>
            <person name="Barbosa P."/>
            <person name="Barros P.M."/>
            <person name="Capote T."/>
            <person name="Chaves I."/>
            <person name="Simoes F."/>
            <person name="Abreu I."/>
            <person name="Carrasquinho I."/>
            <person name="Faro C."/>
            <person name="Guimaraes J.B."/>
            <person name="Mendonca D."/>
            <person name="Nobrega F."/>
            <person name="Rodrigues L."/>
            <person name="Saibo N.J.M."/>
            <person name="Varela M.C."/>
            <person name="Egas C."/>
            <person name="Matos J."/>
            <person name="Miguel C.M."/>
            <person name="Oliveira M.M."/>
            <person name="Ricardo C.P."/>
            <person name="Goncalves S."/>
        </authorList>
    </citation>
    <scope>NUCLEOTIDE SEQUENCE [LARGE SCALE GENOMIC DNA]</scope>
    <source>
        <strain evidence="9">cv. HL8</strain>
    </source>
</reference>
<dbReference type="Pfam" id="PF00083">
    <property type="entry name" value="Sugar_tr"/>
    <property type="match status" value="1"/>
</dbReference>
<evidence type="ECO:0000256" key="6">
    <source>
        <dbReference type="ARBA" id="ARBA00023136"/>
    </source>
</evidence>
<dbReference type="Proteomes" id="UP000237347">
    <property type="component" value="Unassembled WGS sequence"/>
</dbReference>
<dbReference type="GO" id="GO:0022857">
    <property type="term" value="F:transmembrane transporter activity"/>
    <property type="evidence" value="ECO:0007669"/>
    <property type="project" value="InterPro"/>
</dbReference>
<gene>
    <name evidence="8" type="ORF">CFP56_028016</name>
</gene>
<feature type="transmembrane region" description="Helical" evidence="7">
    <location>
        <begin position="6"/>
        <end position="28"/>
    </location>
</feature>
<keyword evidence="9" id="KW-1185">Reference proteome</keyword>
<feature type="transmembrane region" description="Helical" evidence="7">
    <location>
        <begin position="35"/>
        <end position="57"/>
    </location>
</feature>
<accession>A0AAW0JUL8</accession>
<dbReference type="GO" id="GO:0016020">
    <property type="term" value="C:membrane"/>
    <property type="evidence" value="ECO:0007669"/>
    <property type="project" value="UniProtKB-SubCell"/>
</dbReference>
<dbReference type="EMBL" id="PKMF04000457">
    <property type="protein sequence ID" value="KAK7830732.1"/>
    <property type="molecule type" value="Genomic_DNA"/>
</dbReference>